<dbReference type="KEGG" id="sfh:SFHH103_02217"/>
<sequence>MCSFSSSLERGLPDAIADHGRYCEADADAIVSVFGSSRSNPPAGLFGRRALLTGPGNRE</sequence>
<proteinExistence type="predicted"/>
<name>G9A8Y2_SINF1</name>
<accession>G9A8Y2</accession>
<dbReference type="AlphaFoldDB" id="G9A8Y2"/>
<reference evidence="1 2" key="1">
    <citation type="journal article" date="2012" name="J. Bacteriol.">
        <title>Genome sequence of the soybean symbiont Sinorhizobium fredii HH103.</title>
        <authorList>
            <person name="Weidner S."/>
            <person name="Becker A."/>
            <person name="Bonilla I."/>
            <person name="Jaenicke S."/>
            <person name="Lloret J."/>
            <person name="Margaret I."/>
            <person name="Puhler A."/>
            <person name="Ruiz-Sainz J.E."/>
            <person name="Schneiker-Bekel S."/>
            <person name="Szczepanowski R."/>
            <person name="Vinardell J.M."/>
            <person name="Zehner S."/>
            <person name="Gottfert M."/>
        </authorList>
    </citation>
    <scope>NUCLEOTIDE SEQUENCE [LARGE SCALE GENOMIC DNA]</scope>
    <source>
        <strain evidence="1 2">HH103</strain>
    </source>
</reference>
<gene>
    <name evidence="1" type="ordered locus">SFHH103_02217</name>
</gene>
<evidence type="ECO:0000313" key="2">
    <source>
        <dbReference type="Proteomes" id="UP000007735"/>
    </source>
</evidence>
<dbReference type="PATRIC" id="fig|380.5.peg.2357"/>
<organism evidence="1 2">
    <name type="scientific">Sinorhizobium fredii (strain HH103)</name>
    <dbReference type="NCBI Taxonomy" id="1117943"/>
    <lineage>
        <taxon>Bacteria</taxon>
        <taxon>Pseudomonadati</taxon>
        <taxon>Pseudomonadota</taxon>
        <taxon>Alphaproteobacteria</taxon>
        <taxon>Hyphomicrobiales</taxon>
        <taxon>Rhizobiaceae</taxon>
        <taxon>Sinorhizobium/Ensifer group</taxon>
        <taxon>Sinorhizobium</taxon>
    </lineage>
</organism>
<dbReference type="EMBL" id="HE616890">
    <property type="protein sequence ID" value="CCE96712.1"/>
    <property type="molecule type" value="Genomic_DNA"/>
</dbReference>
<protein>
    <submittedName>
        <fullName evidence="1">Uncharacterized protein</fullName>
    </submittedName>
</protein>
<dbReference type="HOGENOM" id="CLU_2957479_0_0_5"/>
<evidence type="ECO:0000313" key="1">
    <source>
        <dbReference type="EMBL" id="CCE96712.1"/>
    </source>
</evidence>
<dbReference type="Proteomes" id="UP000007735">
    <property type="component" value="Chromosome"/>
</dbReference>